<dbReference type="InterPro" id="IPR021565">
    <property type="entry name" value="Rbsn_Rab-bd"/>
</dbReference>
<dbReference type="Pfam" id="PF11464">
    <property type="entry name" value="Rbsn"/>
    <property type="match status" value="1"/>
</dbReference>
<dbReference type="InterPro" id="IPR036531">
    <property type="entry name" value="Rbsn_Rab-bd_sf"/>
</dbReference>
<evidence type="ECO:0000259" key="7">
    <source>
        <dbReference type="PROSITE" id="PS50178"/>
    </source>
</evidence>
<evidence type="ECO:0000256" key="3">
    <source>
        <dbReference type="ARBA" id="ARBA00022833"/>
    </source>
</evidence>
<evidence type="ECO:0000256" key="1">
    <source>
        <dbReference type="ARBA" id="ARBA00022723"/>
    </source>
</evidence>
<keyword evidence="2 4" id="KW-0863">Zinc-finger</keyword>
<evidence type="ECO:0000259" key="6">
    <source>
        <dbReference type="PROSITE" id="PS50157"/>
    </source>
</evidence>
<feature type="coiled-coil region" evidence="5">
    <location>
        <begin position="325"/>
        <end position="360"/>
    </location>
</feature>
<dbReference type="AlphaFoldDB" id="A0A6M2DS19"/>
<dbReference type="SUPFAM" id="SSF140125">
    <property type="entry name" value="Rabenosyn-5 Rab-binding domain-like"/>
    <property type="match status" value="1"/>
</dbReference>
<feature type="domain" description="FYVE-type" evidence="7">
    <location>
        <begin position="135"/>
        <end position="209"/>
    </location>
</feature>
<feature type="domain" description="C2H2-type" evidence="6">
    <location>
        <begin position="10"/>
        <end position="38"/>
    </location>
</feature>
<dbReference type="PANTHER" id="PTHR13510">
    <property type="entry name" value="FYVE-FINGER-CONTAINING RAB5 EFFECTOR PROTEIN RABENOSYN-5-RELATED"/>
    <property type="match status" value="1"/>
</dbReference>
<proteinExistence type="predicted"/>
<keyword evidence="5" id="KW-0175">Coiled coil</keyword>
<dbReference type="InterPro" id="IPR017455">
    <property type="entry name" value="Znf_FYVE-rel"/>
</dbReference>
<dbReference type="InterPro" id="IPR052727">
    <property type="entry name" value="Rab4/Rab5_effector"/>
</dbReference>
<dbReference type="EMBL" id="GIIL01004265">
    <property type="protein sequence ID" value="NOV47991.1"/>
    <property type="molecule type" value="Transcribed_RNA"/>
</dbReference>
<evidence type="ECO:0000313" key="8">
    <source>
        <dbReference type="EMBL" id="NOV47991.1"/>
    </source>
</evidence>
<dbReference type="Gene3D" id="4.10.860.20">
    <property type="entry name" value="Rabenosyn, Rab binding domain"/>
    <property type="match status" value="1"/>
</dbReference>
<evidence type="ECO:0000256" key="2">
    <source>
        <dbReference type="ARBA" id="ARBA00022771"/>
    </source>
</evidence>
<dbReference type="SUPFAM" id="SSF57903">
    <property type="entry name" value="FYVE/PHD zinc finger"/>
    <property type="match status" value="1"/>
</dbReference>
<name>A0A6M2DS19_XENCH</name>
<dbReference type="SMART" id="SM00064">
    <property type="entry name" value="FYVE"/>
    <property type="match status" value="1"/>
</dbReference>
<keyword evidence="3" id="KW-0862">Zinc</keyword>
<organism evidence="8">
    <name type="scientific">Xenopsylla cheopis</name>
    <name type="common">Oriental rat flea</name>
    <name type="synonym">Pulex cheopis</name>
    <dbReference type="NCBI Taxonomy" id="163159"/>
    <lineage>
        <taxon>Eukaryota</taxon>
        <taxon>Metazoa</taxon>
        <taxon>Ecdysozoa</taxon>
        <taxon>Arthropoda</taxon>
        <taxon>Hexapoda</taxon>
        <taxon>Insecta</taxon>
        <taxon>Pterygota</taxon>
        <taxon>Neoptera</taxon>
        <taxon>Endopterygota</taxon>
        <taxon>Siphonaptera</taxon>
        <taxon>Pulicidae</taxon>
        <taxon>Xenopsyllinae</taxon>
        <taxon>Xenopsylla</taxon>
    </lineage>
</organism>
<evidence type="ECO:0000256" key="5">
    <source>
        <dbReference type="SAM" id="Coils"/>
    </source>
</evidence>
<dbReference type="PROSITE" id="PS00028">
    <property type="entry name" value="ZINC_FINGER_C2H2_1"/>
    <property type="match status" value="1"/>
</dbReference>
<dbReference type="Gene3D" id="3.30.40.10">
    <property type="entry name" value="Zinc/RING finger domain, C3HC4 (zinc finger)"/>
    <property type="match status" value="1"/>
</dbReference>
<dbReference type="InterPro" id="IPR013083">
    <property type="entry name" value="Znf_RING/FYVE/PHD"/>
</dbReference>
<dbReference type="InterPro" id="IPR013087">
    <property type="entry name" value="Znf_C2H2_type"/>
</dbReference>
<evidence type="ECO:0000256" key="4">
    <source>
        <dbReference type="PROSITE-ProRule" id="PRU00042"/>
    </source>
</evidence>
<dbReference type="InterPro" id="IPR011011">
    <property type="entry name" value="Znf_FYVE_PHD"/>
</dbReference>
<accession>A0A6M2DS19</accession>
<dbReference type="GO" id="GO:0008270">
    <property type="term" value="F:zinc ion binding"/>
    <property type="evidence" value="ECO:0007669"/>
    <property type="project" value="UniProtKB-KW"/>
</dbReference>
<dbReference type="PANTHER" id="PTHR13510:SF44">
    <property type="entry name" value="RABENOSYN-5"/>
    <property type="match status" value="1"/>
</dbReference>
<dbReference type="InterPro" id="IPR000306">
    <property type="entry name" value="Znf_FYVE"/>
</dbReference>
<reference evidence="8" key="1">
    <citation type="submission" date="2020-03" db="EMBL/GenBank/DDBJ databases">
        <title>Transcriptomic Profiling of the Digestive Tract of the Rat Flea, Xenopsylla cheopis, Following Blood Feeding and Infection with Yersinia pestis.</title>
        <authorList>
            <person name="Bland D.M."/>
            <person name="Martens C.A."/>
            <person name="Virtaneva K."/>
            <person name="Kanakabandi K."/>
            <person name="Long D."/>
            <person name="Rosenke R."/>
            <person name="Saturday G.A."/>
            <person name="Hoyt F.H."/>
            <person name="Bruno D.P."/>
            <person name="Ribeiro J.M.C."/>
            <person name="Hinnebusch J."/>
        </authorList>
    </citation>
    <scope>NUCLEOTIDE SEQUENCE</scope>
</reference>
<protein>
    <submittedName>
        <fullName evidence="8">Putative fyve finger-containing protein</fullName>
    </submittedName>
</protein>
<dbReference type="PROSITE" id="PS50157">
    <property type="entry name" value="ZINC_FINGER_C2H2_2"/>
    <property type="match status" value="1"/>
</dbReference>
<dbReference type="Pfam" id="PF01363">
    <property type="entry name" value="FYVE"/>
    <property type="match status" value="1"/>
</dbReference>
<keyword evidence="1" id="KW-0479">Metal-binding</keyword>
<dbReference type="PROSITE" id="PS50178">
    <property type="entry name" value="ZF_FYVE"/>
    <property type="match status" value="1"/>
</dbReference>
<sequence>MSEDTILEGFLCPICKQDLRNEYQLTTHFEKNHSEQQDLVQVFKGIFSNAKKKILNEDLFSTNTHAWIREVSHQNLGQTRSHSSWFKTIRNTRLERYAVETNKLLIRLDKLLTNIPAERSARKQHEQEVVQWLDGSLVKLCPSCTKSFSFTRRQHHCRLCGALHCNDCCRFLSLEIALSMTNPELTTTPTVLVEGPGLRLCGHCFYLLQARKHMQDTQNSRPPIVKLYEMLREIIVTTYPDIEMFFKMSNSLNDGESTYCLEDADTLRCHIGQRGSNVEKIGKAIASLACPEHHVSTKLLHTAVQQSAMIFLKDEVLSLPTLPTKEEYENLKERKRKETEQAIEAERKALEKKLDFMKITQDSNNLNNGKLIPISTRSLVIPQQNGVLEEGWTGSQLQTAGNSLLGAEANDPVIEQINIIQGYIRQAREAMRFEEVATLEANLRELKEEFYNRSKTVL</sequence>